<protein>
    <submittedName>
        <fullName evidence="1">Uncharacterized protein</fullName>
    </submittedName>
</protein>
<organism evidence="1 2">
    <name type="scientific">Phytophthora megakarya</name>
    <dbReference type="NCBI Taxonomy" id="4795"/>
    <lineage>
        <taxon>Eukaryota</taxon>
        <taxon>Sar</taxon>
        <taxon>Stramenopiles</taxon>
        <taxon>Oomycota</taxon>
        <taxon>Peronosporomycetes</taxon>
        <taxon>Peronosporales</taxon>
        <taxon>Peronosporaceae</taxon>
        <taxon>Phytophthora</taxon>
    </lineage>
</organism>
<sequence length="220" mass="25485">MAIPLYPKLVSRNELLTPAAYAQLPPSCVDRAHWLPGYRARVIFSAADAASWLLLDVSQISVLERDVAMLFSRFFKPPNWLFPNPEPVPSDSDWDAELLDEEELRCAVKYFAIVYVERKQRRSRFGVAWKSFLKIVLLSIVAGDCDLDILLDPVVLHFPRPGERSKWYPGLHYTPRPANLFQALRYADRQDPWRNQYRHAIEDHPSSQLPRLEGKFIPLE</sequence>
<comment type="caution">
    <text evidence="1">The sequence shown here is derived from an EMBL/GenBank/DDBJ whole genome shotgun (WGS) entry which is preliminary data.</text>
</comment>
<name>A0A225V543_9STRA</name>
<evidence type="ECO:0000313" key="1">
    <source>
        <dbReference type="EMBL" id="OWZ00581.1"/>
    </source>
</evidence>
<gene>
    <name evidence="1" type="ORF">PHMEG_00028193</name>
</gene>
<dbReference type="Proteomes" id="UP000198211">
    <property type="component" value="Unassembled WGS sequence"/>
</dbReference>
<evidence type="ECO:0000313" key="2">
    <source>
        <dbReference type="Proteomes" id="UP000198211"/>
    </source>
</evidence>
<dbReference type="AlphaFoldDB" id="A0A225V543"/>
<dbReference type="EMBL" id="NBNE01007497">
    <property type="protein sequence ID" value="OWZ00581.1"/>
    <property type="molecule type" value="Genomic_DNA"/>
</dbReference>
<proteinExistence type="predicted"/>
<accession>A0A225V543</accession>
<reference evidence="2" key="1">
    <citation type="submission" date="2017-03" db="EMBL/GenBank/DDBJ databases">
        <title>Phytopthora megakarya and P. palmivora, two closely related causual agents of cacao black pod achieved similar genome size and gene model numbers by different mechanisms.</title>
        <authorList>
            <person name="Ali S."/>
            <person name="Shao J."/>
            <person name="Larry D.J."/>
            <person name="Kronmiller B."/>
            <person name="Shen D."/>
            <person name="Strem M.D."/>
            <person name="Melnick R.L."/>
            <person name="Guiltinan M.J."/>
            <person name="Tyler B.M."/>
            <person name="Meinhardt L.W."/>
            <person name="Bailey B.A."/>
        </authorList>
    </citation>
    <scope>NUCLEOTIDE SEQUENCE [LARGE SCALE GENOMIC DNA]</scope>
    <source>
        <strain evidence="2">zdho120</strain>
    </source>
</reference>
<keyword evidence="2" id="KW-1185">Reference proteome</keyword>